<evidence type="ECO:0000313" key="2">
    <source>
        <dbReference type="Proteomes" id="UP000308600"/>
    </source>
</evidence>
<dbReference type="EMBL" id="ML208630">
    <property type="protein sequence ID" value="TFK61768.1"/>
    <property type="molecule type" value="Genomic_DNA"/>
</dbReference>
<sequence>MRFNLSNLLVLTFSLVNAHLSLARAIERDESATSSLIDLIPEKCKAECTEAGIACFIDPGPQCTKGLKTCIMDCIADIVAGGTEL</sequence>
<organism evidence="1 2">
    <name type="scientific">Pluteus cervinus</name>
    <dbReference type="NCBI Taxonomy" id="181527"/>
    <lineage>
        <taxon>Eukaryota</taxon>
        <taxon>Fungi</taxon>
        <taxon>Dikarya</taxon>
        <taxon>Basidiomycota</taxon>
        <taxon>Agaricomycotina</taxon>
        <taxon>Agaricomycetes</taxon>
        <taxon>Agaricomycetidae</taxon>
        <taxon>Agaricales</taxon>
        <taxon>Pluteineae</taxon>
        <taxon>Pluteaceae</taxon>
        <taxon>Pluteus</taxon>
    </lineage>
</organism>
<name>A0ACD3A7U5_9AGAR</name>
<keyword evidence="2" id="KW-1185">Reference proteome</keyword>
<reference evidence="1 2" key="1">
    <citation type="journal article" date="2019" name="Nat. Ecol. Evol.">
        <title>Megaphylogeny resolves global patterns of mushroom evolution.</title>
        <authorList>
            <person name="Varga T."/>
            <person name="Krizsan K."/>
            <person name="Foldi C."/>
            <person name="Dima B."/>
            <person name="Sanchez-Garcia M."/>
            <person name="Sanchez-Ramirez S."/>
            <person name="Szollosi G.J."/>
            <person name="Szarkandi J.G."/>
            <person name="Papp V."/>
            <person name="Albert L."/>
            <person name="Andreopoulos W."/>
            <person name="Angelini C."/>
            <person name="Antonin V."/>
            <person name="Barry K.W."/>
            <person name="Bougher N.L."/>
            <person name="Buchanan P."/>
            <person name="Buyck B."/>
            <person name="Bense V."/>
            <person name="Catcheside P."/>
            <person name="Chovatia M."/>
            <person name="Cooper J."/>
            <person name="Damon W."/>
            <person name="Desjardin D."/>
            <person name="Finy P."/>
            <person name="Geml J."/>
            <person name="Haridas S."/>
            <person name="Hughes K."/>
            <person name="Justo A."/>
            <person name="Karasinski D."/>
            <person name="Kautmanova I."/>
            <person name="Kiss B."/>
            <person name="Kocsube S."/>
            <person name="Kotiranta H."/>
            <person name="LaButti K.M."/>
            <person name="Lechner B.E."/>
            <person name="Liimatainen K."/>
            <person name="Lipzen A."/>
            <person name="Lukacs Z."/>
            <person name="Mihaltcheva S."/>
            <person name="Morgado L.N."/>
            <person name="Niskanen T."/>
            <person name="Noordeloos M.E."/>
            <person name="Ohm R.A."/>
            <person name="Ortiz-Santana B."/>
            <person name="Ovrebo C."/>
            <person name="Racz N."/>
            <person name="Riley R."/>
            <person name="Savchenko A."/>
            <person name="Shiryaev A."/>
            <person name="Soop K."/>
            <person name="Spirin V."/>
            <person name="Szebenyi C."/>
            <person name="Tomsovsky M."/>
            <person name="Tulloss R.E."/>
            <person name="Uehling J."/>
            <person name="Grigoriev I.V."/>
            <person name="Vagvolgyi C."/>
            <person name="Papp T."/>
            <person name="Martin F.M."/>
            <person name="Miettinen O."/>
            <person name="Hibbett D.S."/>
            <person name="Nagy L.G."/>
        </authorList>
    </citation>
    <scope>NUCLEOTIDE SEQUENCE [LARGE SCALE GENOMIC DNA]</scope>
    <source>
        <strain evidence="1 2">NL-1719</strain>
    </source>
</reference>
<gene>
    <name evidence="1" type="ORF">BDN72DRAFT_429567</name>
</gene>
<protein>
    <submittedName>
        <fullName evidence="1">Uncharacterized protein</fullName>
    </submittedName>
</protein>
<accession>A0ACD3A7U5</accession>
<dbReference type="Proteomes" id="UP000308600">
    <property type="component" value="Unassembled WGS sequence"/>
</dbReference>
<evidence type="ECO:0000313" key="1">
    <source>
        <dbReference type="EMBL" id="TFK61768.1"/>
    </source>
</evidence>
<proteinExistence type="predicted"/>